<keyword evidence="2" id="KW-1133">Transmembrane helix</keyword>
<keyword evidence="2" id="KW-0472">Membrane</keyword>
<reference evidence="5" key="1">
    <citation type="journal article" date="2019" name="Int. J. Syst. Evol. Microbiol.">
        <title>The Global Catalogue of Microorganisms (GCM) 10K type strain sequencing project: providing services to taxonomists for standard genome sequencing and annotation.</title>
        <authorList>
            <consortium name="The Broad Institute Genomics Platform"/>
            <consortium name="The Broad Institute Genome Sequencing Center for Infectious Disease"/>
            <person name="Wu L."/>
            <person name="Ma J."/>
        </authorList>
    </citation>
    <scope>NUCLEOTIDE SEQUENCE [LARGE SCALE GENOMIC DNA]</scope>
    <source>
        <strain evidence="5">JCM 18472</strain>
    </source>
</reference>
<keyword evidence="5" id="KW-1185">Reference proteome</keyword>
<evidence type="ECO:0000256" key="1">
    <source>
        <dbReference type="SAM" id="MobiDB-lite"/>
    </source>
</evidence>
<dbReference type="SUPFAM" id="SSF56219">
    <property type="entry name" value="DNase I-like"/>
    <property type="match status" value="1"/>
</dbReference>
<proteinExistence type="predicted"/>
<dbReference type="Proteomes" id="UP001500074">
    <property type="component" value="Unassembled WGS sequence"/>
</dbReference>
<feature type="transmembrane region" description="Helical" evidence="2">
    <location>
        <begin position="6"/>
        <end position="24"/>
    </location>
</feature>
<evidence type="ECO:0000256" key="2">
    <source>
        <dbReference type="SAM" id="Phobius"/>
    </source>
</evidence>
<protein>
    <submittedName>
        <fullName evidence="4">Endonuclease/exonuclease/phosphatase family protein</fullName>
    </submittedName>
</protein>
<keyword evidence="4" id="KW-0378">Hydrolase</keyword>
<dbReference type="Gene3D" id="3.60.10.10">
    <property type="entry name" value="Endonuclease/exonuclease/phosphatase"/>
    <property type="match status" value="1"/>
</dbReference>
<organism evidence="4 5">
    <name type="scientific">Modicisalibacter zincidurans</name>
    <dbReference type="NCBI Taxonomy" id="1178777"/>
    <lineage>
        <taxon>Bacteria</taxon>
        <taxon>Pseudomonadati</taxon>
        <taxon>Pseudomonadota</taxon>
        <taxon>Gammaproteobacteria</taxon>
        <taxon>Oceanospirillales</taxon>
        <taxon>Halomonadaceae</taxon>
        <taxon>Modicisalibacter</taxon>
    </lineage>
</organism>
<dbReference type="EMBL" id="BAABKI010000002">
    <property type="protein sequence ID" value="GAA5169296.1"/>
    <property type="molecule type" value="Genomic_DNA"/>
</dbReference>
<dbReference type="RefSeq" id="WP_031383822.1">
    <property type="nucleotide sequence ID" value="NZ_BAABKI010000002.1"/>
</dbReference>
<keyword evidence="4" id="KW-0255">Endonuclease</keyword>
<dbReference type="InterPro" id="IPR005135">
    <property type="entry name" value="Endo/exonuclease/phosphatase"/>
</dbReference>
<dbReference type="Pfam" id="PF03372">
    <property type="entry name" value="Exo_endo_phos"/>
    <property type="match status" value="1"/>
</dbReference>
<feature type="transmembrane region" description="Helical" evidence="2">
    <location>
        <begin position="36"/>
        <end position="54"/>
    </location>
</feature>
<feature type="domain" description="Endonuclease/exonuclease/phosphatase" evidence="3">
    <location>
        <begin position="105"/>
        <end position="311"/>
    </location>
</feature>
<dbReference type="InterPro" id="IPR036691">
    <property type="entry name" value="Endo/exonu/phosph_ase_sf"/>
</dbReference>
<feature type="region of interest" description="Disordered" evidence="1">
    <location>
        <begin position="325"/>
        <end position="360"/>
    </location>
</feature>
<evidence type="ECO:0000313" key="5">
    <source>
        <dbReference type="Proteomes" id="UP001500074"/>
    </source>
</evidence>
<keyword evidence="4" id="KW-0540">Nuclease</keyword>
<sequence length="360" mass="40968">MIDIGLSTAAALLLIATLIPFLRLRHWWVRGFDFPRLQIASLALVVGLLLWLFGSAEWRWWAIAACTAVFAVQGKHIRPWTPLATKKVADANADGEWRYLTVLVANVLTPNRNAEDLLKQIHAAQPNLVLTLESDEWWGDQLARSLQGDWPHSVKVPLDNLYGMHLFSREPLEEVEVKWLIQSDIPSIHAWLRMQCGVRIRIHAVHPRPPAPSESEESLWRDAELLLVGKGIHQHEQPTLLFGDLNDVAWSRTTRLFCRVSGMLDPRRGRGMFSTFHAGHVLLRWPLDHIFVSEHFTLGGMRRLEGFGSDHFPILATLCYRPARADENDSPEADREERQQAAETIQEARREGDGEATRHG</sequence>
<comment type="caution">
    <text evidence="4">The sequence shown here is derived from an EMBL/GenBank/DDBJ whole genome shotgun (WGS) entry which is preliminary data.</text>
</comment>
<dbReference type="GO" id="GO:0004519">
    <property type="term" value="F:endonuclease activity"/>
    <property type="evidence" value="ECO:0007669"/>
    <property type="project" value="UniProtKB-KW"/>
</dbReference>
<keyword evidence="2" id="KW-0812">Transmembrane</keyword>
<gene>
    <name evidence="4" type="ORF">GCM10023342_00970</name>
</gene>
<name>A0ABP9QYU4_9GAMM</name>
<accession>A0ABP9QYU4</accession>
<evidence type="ECO:0000259" key="3">
    <source>
        <dbReference type="Pfam" id="PF03372"/>
    </source>
</evidence>
<evidence type="ECO:0000313" key="4">
    <source>
        <dbReference type="EMBL" id="GAA5169296.1"/>
    </source>
</evidence>